<keyword evidence="2" id="KW-0732">Signal</keyword>
<reference evidence="3 4" key="1">
    <citation type="submission" date="2020-04" db="EMBL/GenBank/DDBJ databases">
        <authorList>
            <person name="Alioto T."/>
            <person name="Alioto T."/>
            <person name="Gomez Garrido J."/>
        </authorList>
    </citation>
    <scope>NUCLEOTIDE SEQUENCE [LARGE SCALE GENOMIC DNA]</scope>
</reference>
<evidence type="ECO:0000313" key="3">
    <source>
        <dbReference type="EMBL" id="CAB3386253.1"/>
    </source>
</evidence>
<sequence>MNRFWFFVLVLITLNYKYVKSAPAADKAIDEKCASLAWKNSYWSYQVPMNLSLFPSVQDSFVNNTVVVSIEKSKTRKWFHKKWEKYTMKTPNWGILQPGVKLVTGFVLPDEDDKDTSVVYVMPGDGKVWVAWAKIPQNQLCTTSMELADKSVAGLDKFDVMFQFLDSKDNVRKIRKHTPSKPSKNDDEESGMSWWMYILFGFLLIGLIVIGSICWCCSGIFDGCFGLFD</sequence>
<dbReference type="AlphaFoldDB" id="A0A8S1DYN5"/>
<evidence type="ECO:0008006" key="5">
    <source>
        <dbReference type="Google" id="ProtNLM"/>
    </source>
</evidence>
<protein>
    <recommendedName>
        <fullName evidence="5">Lipocalin/cytosolic fatty-acid binding domain-containing protein</fullName>
    </recommendedName>
</protein>
<keyword evidence="4" id="KW-1185">Reference proteome</keyword>
<feature type="chain" id="PRO_5035900856" description="Lipocalin/cytosolic fatty-acid binding domain-containing protein" evidence="2">
    <location>
        <begin position="22"/>
        <end position="229"/>
    </location>
</feature>
<name>A0A8S1DYN5_9INSE</name>
<keyword evidence="1" id="KW-1133">Transmembrane helix</keyword>
<dbReference type="EMBL" id="CADEPI010000465">
    <property type="protein sequence ID" value="CAB3386253.1"/>
    <property type="molecule type" value="Genomic_DNA"/>
</dbReference>
<feature type="signal peptide" evidence="2">
    <location>
        <begin position="1"/>
        <end position="21"/>
    </location>
</feature>
<keyword evidence="1" id="KW-0472">Membrane</keyword>
<accession>A0A8S1DYN5</accession>
<comment type="caution">
    <text evidence="3">The sequence shown here is derived from an EMBL/GenBank/DDBJ whole genome shotgun (WGS) entry which is preliminary data.</text>
</comment>
<gene>
    <name evidence="3" type="ORF">CLODIP_2_CD02848</name>
</gene>
<dbReference type="Proteomes" id="UP000494165">
    <property type="component" value="Unassembled WGS sequence"/>
</dbReference>
<organism evidence="3 4">
    <name type="scientific">Cloeon dipterum</name>
    <dbReference type="NCBI Taxonomy" id="197152"/>
    <lineage>
        <taxon>Eukaryota</taxon>
        <taxon>Metazoa</taxon>
        <taxon>Ecdysozoa</taxon>
        <taxon>Arthropoda</taxon>
        <taxon>Hexapoda</taxon>
        <taxon>Insecta</taxon>
        <taxon>Pterygota</taxon>
        <taxon>Palaeoptera</taxon>
        <taxon>Ephemeroptera</taxon>
        <taxon>Pisciforma</taxon>
        <taxon>Baetidae</taxon>
        <taxon>Cloeon</taxon>
    </lineage>
</organism>
<evidence type="ECO:0000256" key="2">
    <source>
        <dbReference type="SAM" id="SignalP"/>
    </source>
</evidence>
<evidence type="ECO:0000256" key="1">
    <source>
        <dbReference type="SAM" id="Phobius"/>
    </source>
</evidence>
<proteinExistence type="predicted"/>
<evidence type="ECO:0000313" key="4">
    <source>
        <dbReference type="Proteomes" id="UP000494165"/>
    </source>
</evidence>
<keyword evidence="1" id="KW-0812">Transmembrane</keyword>
<feature type="transmembrane region" description="Helical" evidence="1">
    <location>
        <begin position="194"/>
        <end position="221"/>
    </location>
</feature>